<evidence type="ECO:0000256" key="1">
    <source>
        <dbReference type="ARBA" id="ARBA00004496"/>
    </source>
</evidence>
<feature type="region of interest" description="Disordered" evidence="7">
    <location>
        <begin position="1"/>
        <end position="84"/>
    </location>
</feature>
<keyword evidence="2" id="KW-0963">Cytoplasm</keyword>
<name>A0A8H2VJP4_9SACH</name>
<dbReference type="AlphaFoldDB" id="A0A8H2VJP4"/>
<protein>
    <recommendedName>
        <fullName evidence="8">RING-type domain-containing protein</fullName>
    </recommendedName>
</protein>
<dbReference type="GO" id="GO:0000976">
    <property type="term" value="F:transcription cis-regulatory region binding"/>
    <property type="evidence" value="ECO:0007669"/>
    <property type="project" value="TreeGrafter"/>
</dbReference>
<keyword evidence="10" id="KW-1185">Reference proteome</keyword>
<feature type="compositionally biased region" description="Polar residues" evidence="7">
    <location>
        <begin position="42"/>
        <end position="55"/>
    </location>
</feature>
<feature type="domain" description="RING-type" evidence="8">
    <location>
        <begin position="197"/>
        <end position="251"/>
    </location>
</feature>
<dbReference type="PROSITE" id="PS50089">
    <property type="entry name" value="ZF_RING_2"/>
    <property type="match status" value="1"/>
</dbReference>
<dbReference type="InterPro" id="IPR013083">
    <property type="entry name" value="Znf_RING/FYVE/PHD"/>
</dbReference>
<evidence type="ECO:0000256" key="6">
    <source>
        <dbReference type="PROSITE-ProRule" id="PRU00175"/>
    </source>
</evidence>
<dbReference type="InterPro" id="IPR027370">
    <property type="entry name" value="Znf-RING_euk"/>
</dbReference>
<dbReference type="InterPro" id="IPR001841">
    <property type="entry name" value="Znf_RING"/>
</dbReference>
<dbReference type="Pfam" id="PF13445">
    <property type="entry name" value="zf-RING_UBOX"/>
    <property type="match status" value="1"/>
</dbReference>
<feature type="compositionally biased region" description="Polar residues" evidence="7">
    <location>
        <begin position="72"/>
        <end position="84"/>
    </location>
</feature>
<sequence>MPDKDISSSTNGNNSNNNNSNNSNIKGTQHKNKNGNGYNKYSNRPNSNQSKQYSTKRQGQYKRKQQNQYKQVRSNSSDSEFTEFSGNLNSSIEDEIINGNFKLKGRKTQVSIKHLLDFNLPEIERNNENDSTYKRAANKRKEQNRDHIHLSGDSFINVNSRFLVKDNGDYNEQMNNPNIPLPDSQIVRVVVSKGQNCPICLCEEPVAPRMVTCGHIFCASCLINFFSMEETITIKETGFKKKKKYKDCPLCGNIVRPQMVKDVIFEDEFSKSNDIGPKIGSEISLKLMCKPHGLLLPLPVELNIDPREVGDFPNYAIKNITSYCHIMKCDTSSELELLQRDINSISTQYEIDKALFDEDKKYVDLAINSINDKIVLILSEANDQDSLALSTTSDISRLNLNDSNGKLLRSKYSENDAFFFYETAFDSQTKYFLSHLDIKILLSSFKSYSSFPESLKIEVENIHFGTAVTEQLIKKLKYISHLPLGTELAFIDIDWRKSDIIPKEVYDEFTNELKTRRRQFNRRKQKEDLEKKMYQQKLEEDQIKFYQEENGTSHSLNEPSIELSEILNSSNRLDSLSTSTVASLSKTNNGITSNTKKKNYEETTIWGTSISVLPDERTSKENQDFEDMLLQKINNNSRDNSNPLKESSDTNKGKQGNGKRKKKKEKVLLFST</sequence>
<evidence type="ECO:0000256" key="7">
    <source>
        <dbReference type="SAM" id="MobiDB-lite"/>
    </source>
</evidence>
<dbReference type="OrthoDB" id="302966at2759"/>
<feature type="compositionally biased region" description="Low complexity" evidence="7">
    <location>
        <begin position="7"/>
        <end position="24"/>
    </location>
</feature>
<dbReference type="InterPro" id="IPR017907">
    <property type="entry name" value="Znf_RING_CS"/>
</dbReference>
<dbReference type="Gene3D" id="3.30.40.10">
    <property type="entry name" value="Zinc/RING finger domain, C3HC4 (zinc finger)"/>
    <property type="match status" value="1"/>
</dbReference>
<feature type="region of interest" description="Disordered" evidence="7">
    <location>
        <begin position="633"/>
        <end position="672"/>
    </location>
</feature>
<evidence type="ECO:0000313" key="9">
    <source>
        <dbReference type="EMBL" id="CAB4256529.1"/>
    </source>
</evidence>
<dbReference type="PANTHER" id="PTHR12983:SF9">
    <property type="entry name" value="E3 UBIQUITIN-PROTEIN LIGASE RNF10"/>
    <property type="match status" value="1"/>
</dbReference>
<comment type="caution">
    <text evidence="9">The sequence shown here is derived from an EMBL/GenBank/DDBJ whole genome shotgun (WGS) entry which is preliminary data.</text>
</comment>
<dbReference type="SUPFAM" id="SSF57850">
    <property type="entry name" value="RING/U-box"/>
    <property type="match status" value="1"/>
</dbReference>
<comment type="subcellular location">
    <subcellularLocation>
        <location evidence="1">Cytoplasm</location>
    </subcellularLocation>
</comment>
<accession>A0A8H2VJP4</accession>
<dbReference type="GO" id="GO:0008270">
    <property type="term" value="F:zinc ion binding"/>
    <property type="evidence" value="ECO:0007669"/>
    <property type="project" value="UniProtKB-KW"/>
</dbReference>
<dbReference type="Proteomes" id="UP000644660">
    <property type="component" value="Unassembled WGS sequence"/>
</dbReference>
<dbReference type="InterPro" id="IPR039739">
    <property type="entry name" value="MAG2/RNF10"/>
</dbReference>
<dbReference type="GO" id="GO:0045944">
    <property type="term" value="P:positive regulation of transcription by RNA polymerase II"/>
    <property type="evidence" value="ECO:0007669"/>
    <property type="project" value="TreeGrafter"/>
</dbReference>
<evidence type="ECO:0000256" key="5">
    <source>
        <dbReference type="ARBA" id="ARBA00022833"/>
    </source>
</evidence>
<dbReference type="GeneID" id="64859609"/>
<dbReference type="RefSeq" id="XP_041408373.1">
    <property type="nucleotide sequence ID" value="XM_041552439.1"/>
</dbReference>
<keyword evidence="3" id="KW-0479">Metal-binding</keyword>
<evidence type="ECO:0000259" key="8">
    <source>
        <dbReference type="PROSITE" id="PS50089"/>
    </source>
</evidence>
<dbReference type="PANTHER" id="PTHR12983">
    <property type="entry name" value="RING FINGER 10 FAMILY MEMBER"/>
    <property type="match status" value="1"/>
</dbReference>
<evidence type="ECO:0000313" key="10">
    <source>
        <dbReference type="Proteomes" id="UP000644660"/>
    </source>
</evidence>
<dbReference type="SMART" id="SM00184">
    <property type="entry name" value="RING"/>
    <property type="match status" value="1"/>
</dbReference>
<reference evidence="9 10" key="1">
    <citation type="submission" date="2020-05" db="EMBL/GenBank/DDBJ databases">
        <authorList>
            <person name="Casaregola S."/>
            <person name="Devillers H."/>
            <person name="Grondin C."/>
        </authorList>
    </citation>
    <scope>NUCLEOTIDE SEQUENCE [LARGE SCALE GENOMIC DNA]</scope>
    <source>
        <strain evidence="9 10">CLIB 1767</strain>
    </source>
</reference>
<evidence type="ECO:0000256" key="2">
    <source>
        <dbReference type="ARBA" id="ARBA00022490"/>
    </source>
</evidence>
<proteinExistence type="predicted"/>
<organism evidence="9 10">
    <name type="scientific">Maudiozyma barnettii</name>
    <dbReference type="NCBI Taxonomy" id="61262"/>
    <lineage>
        <taxon>Eukaryota</taxon>
        <taxon>Fungi</taxon>
        <taxon>Dikarya</taxon>
        <taxon>Ascomycota</taxon>
        <taxon>Saccharomycotina</taxon>
        <taxon>Saccharomycetes</taxon>
        <taxon>Saccharomycetales</taxon>
        <taxon>Saccharomycetaceae</taxon>
        <taxon>Maudiozyma</taxon>
    </lineage>
</organism>
<dbReference type="PROSITE" id="PS00518">
    <property type="entry name" value="ZF_RING_1"/>
    <property type="match status" value="1"/>
</dbReference>
<keyword evidence="4 6" id="KW-0863">Zinc-finger</keyword>
<dbReference type="GO" id="GO:0005737">
    <property type="term" value="C:cytoplasm"/>
    <property type="evidence" value="ECO:0007669"/>
    <property type="project" value="UniProtKB-SubCell"/>
</dbReference>
<gene>
    <name evidence="9" type="ORF">KABA2_10S01188</name>
</gene>
<keyword evidence="5" id="KW-0862">Zinc</keyword>
<evidence type="ECO:0000256" key="3">
    <source>
        <dbReference type="ARBA" id="ARBA00022723"/>
    </source>
</evidence>
<feature type="compositionally biased region" description="Polar residues" evidence="7">
    <location>
        <begin position="633"/>
        <end position="645"/>
    </location>
</feature>
<evidence type="ECO:0000256" key="4">
    <source>
        <dbReference type="ARBA" id="ARBA00022771"/>
    </source>
</evidence>
<dbReference type="EMBL" id="CAEFZW010000010">
    <property type="protein sequence ID" value="CAB4256529.1"/>
    <property type="molecule type" value="Genomic_DNA"/>
</dbReference>